<dbReference type="Pfam" id="PF00069">
    <property type="entry name" value="Pkinase"/>
    <property type="match status" value="1"/>
</dbReference>
<keyword evidence="3" id="KW-0150">Chloroplast</keyword>
<evidence type="ECO:0000256" key="13">
    <source>
        <dbReference type="ARBA" id="ARBA00048679"/>
    </source>
</evidence>
<proteinExistence type="predicted"/>
<reference evidence="16" key="2">
    <citation type="journal article" date="2018" name="BMC Genomics">
        <title>A manually annotated Actinidia chinensis var. chinensis (kiwifruit) genome highlights the challenges associated with draft genomes and gene prediction in plants.</title>
        <authorList>
            <person name="Pilkington S.M."/>
            <person name="Crowhurst R."/>
            <person name="Hilario E."/>
            <person name="Nardozza S."/>
            <person name="Fraser L."/>
            <person name="Peng Y."/>
            <person name="Gunaseelan K."/>
            <person name="Simpson R."/>
            <person name="Tahir J."/>
            <person name="Deroles S.C."/>
            <person name="Templeton K."/>
            <person name="Luo Z."/>
            <person name="Davy M."/>
            <person name="Cheng C."/>
            <person name="McNeilage M."/>
            <person name="Scaglione D."/>
            <person name="Liu Y."/>
            <person name="Zhang Q."/>
            <person name="Datson P."/>
            <person name="De Silva N."/>
            <person name="Gardiner S.E."/>
            <person name="Bassett H."/>
            <person name="Chagne D."/>
            <person name="McCallum J."/>
            <person name="Dzierzon H."/>
            <person name="Deng C."/>
            <person name="Wang Y.Y."/>
            <person name="Barron L."/>
            <person name="Manako K."/>
            <person name="Bowen J."/>
            <person name="Foster T.M."/>
            <person name="Erridge Z.A."/>
            <person name="Tiffin H."/>
            <person name="Waite C.N."/>
            <person name="Davies K.M."/>
            <person name="Grierson E.P."/>
            <person name="Laing W.A."/>
            <person name="Kirk R."/>
            <person name="Chen X."/>
            <person name="Wood M."/>
            <person name="Montefiori M."/>
            <person name="Brummell D.A."/>
            <person name="Schwinn K.E."/>
            <person name="Catanach A."/>
            <person name="Fullerton C."/>
            <person name="Li D."/>
            <person name="Meiyalaghan S."/>
            <person name="Nieuwenhuizen N."/>
            <person name="Read N."/>
            <person name="Prakash R."/>
            <person name="Hunter D."/>
            <person name="Zhang H."/>
            <person name="McKenzie M."/>
            <person name="Knabel M."/>
            <person name="Harris A."/>
            <person name="Allan A.C."/>
            <person name="Gleave A."/>
            <person name="Chen A."/>
            <person name="Janssen B.J."/>
            <person name="Plunkett B."/>
            <person name="Ampomah-Dwamena C."/>
            <person name="Voogd C."/>
            <person name="Leif D."/>
            <person name="Lafferty D."/>
            <person name="Souleyre E.J.F."/>
            <person name="Varkonyi-Gasic E."/>
            <person name="Gambi F."/>
            <person name="Hanley J."/>
            <person name="Yao J.L."/>
            <person name="Cheung J."/>
            <person name="David K.M."/>
            <person name="Warren B."/>
            <person name="Marsh K."/>
            <person name="Snowden K.C."/>
            <person name="Lin-Wang K."/>
            <person name="Brian L."/>
            <person name="Martinez-Sanchez M."/>
            <person name="Wang M."/>
            <person name="Ileperuma N."/>
            <person name="Macnee N."/>
            <person name="Campin R."/>
            <person name="McAtee P."/>
            <person name="Drummond R.S.M."/>
            <person name="Espley R.V."/>
            <person name="Ireland H.S."/>
            <person name="Wu R."/>
            <person name="Atkinson R.G."/>
            <person name="Karunairetnam S."/>
            <person name="Bulley S."/>
            <person name="Chunkath S."/>
            <person name="Hanley Z."/>
            <person name="Storey R."/>
            <person name="Thrimawithana A.H."/>
            <person name="Thomson S."/>
            <person name="David C."/>
            <person name="Testolin R."/>
            <person name="Huang H."/>
            <person name="Hellens R.P."/>
            <person name="Schaffer R.J."/>
        </authorList>
    </citation>
    <scope>NUCLEOTIDE SEQUENCE [LARGE SCALE GENOMIC DNA]</scope>
    <source>
        <strain evidence="16">cv. Red5</strain>
    </source>
</reference>
<keyword evidence="8" id="KW-0067">ATP-binding</keyword>
<protein>
    <recommendedName>
        <fullName evidence="1">non-specific serine/threonine protein kinase</fullName>
        <ecNumber evidence="1">2.7.11.1</ecNumber>
    </recommendedName>
</protein>
<evidence type="ECO:0000256" key="10">
    <source>
        <dbReference type="ARBA" id="ARBA00023078"/>
    </source>
</evidence>
<keyword evidence="16" id="KW-1185">Reference proteome</keyword>
<dbReference type="EC" id="2.7.11.1" evidence="1"/>
<sequence length="326" mass="37406">MILGEVQDLPKGLERENRIIQTIMRQLLFALDGLHSTGIVHRDIKPQNIIFSEGSRTFKIIDLGAAADLRVGINYIPKEFLLDPRYAAPEQYIMSTQTPSAPSAPVAAALSPVLWQMNLPDRFDIYSTGLIFLQMAFPALRSDSNLIQFNRQLKRCDYDLVAWRTTVEPRASPDLRRGFEMLDLDGGIGWELLTSMVRYKAHQRTSAKAALAHPYFNREGLLVLSFMQKLRLQLFRATEQDYGEAAKWITRFMAKSGTKQEGGFTEAQLQELKEIKPRKKASAPKNALASALRLQRKILRTINESMDELNQRRKSLWWSRWIPREE</sequence>
<keyword evidence="5" id="KW-0808">Transferase</keyword>
<reference evidence="15 16" key="1">
    <citation type="submission" date="2017-07" db="EMBL/GenBank/DDBJ databases">
        <title>An improved, manually edited Actinidia chinensis var. chinensis (kiwifruit) genome highlights the challenges associated with draft genomes and gene prediction in plants.</title>
        <authorList>
            <person name="Pilkington S."/>
            <person name="Crowhurst R."/>
            <person name="Hilario E."/>
            <person name="Nardozza S."/>
            <person name="Fraser L."/>
            <person name="Peng Y."/>
            <person name="Gunaseelan K."/>
            <person name="Simpson R."/>
            <person name="Tahir J."/>
            <person name="Deroles S."/>
            <person name="Templeton K."/>
            <person name="Luo Z."/>
            <person name="Davy M."/>
            <person name="Cheng C."/>
            <person name="Mcneilage M."/>
            <person name="Scaglione D."/>
            <person name="Liu Y."/>
            <person name="Zhang Q."/>
            <person name="Datson P."/>
            <person name="De Silva N."/>
            <person name="Gardiner S."/>
            <person name="Bassett H."/>
            <person name="Chagne D."/>
            <person name="Mccallum J."/>
            <person name="Dzierzon H."/>
            <person name="Deng C."/>
            <person name="Wang Y.-Y."/>
            <person name="Barron N."/>
            <person name="Manako K."/>
            <person name="Bowen J."/>
            <person name="Foster T."/>
            <person name="Erridge Z."/>
            <person name="Tiffin H."/>
            <person name="Waite C."/>
            <person name="Davies K."/>
            <person name="Grierson E."/>
            <person name="Laing W."/>
            <person name="Kirk R."/>
            <person name="Chen X."/>
            <person name="Wood M."/>
            <person name="Montefiori M."/>
            <person name="Brummell D."/>
            <person name="Schwinn K."/>
            <person name="Catanach A."/>
            <person name="Fullerton C."/>
            <person name="Li D."/>
            <person name="Meiyalaghan S."/>
            <person name="Nieuwenhuizen N."/>
            <person name="Read N."/>
            <person name="Prakash R."/>
            <person name="Hunter D."/>
            <person name="Zhang H."/>
            <person name="Mckenzie M."/>
            <person name="Knabel M."/>
            <person name="Harris A."/>
            <person name="Allan A."/>
            <person name="Chen A."/>
            <person name="Janssen B."/>
            <person name="Plunkett B."/>
            <person name="Dwamena C."/>
            <person name="Voogd C."/>
            <person name="Leif D."/>
            <person name="Lafferty D."/>
            <person name="Souleyre E."/>
            <person name="Varkonyi-Gasic E."/>
            <person name="Gambi F."/>
            <person name="Hanley J."/>
            <person name="Yao J.-L."/>
            <person name="Cheung J."/>
            <person name="David K."/>
            <person name="Warren B."/>
            <person name="Marsh K."/>
            <person name="Snowden K."/>
            <person name="Lin-Wang K."/>
            <person name="Brian L."/>
            <person name="Martinez-Sanchez M."/>
            <person name="Wang M."/>
            <person name="Ileperuma N."/>
            <person name="Macnee N."/>
            <person name="Campin R."/>
            <person name="Mcatee P."/>
            <person name="Drummond R."/>
            <person name="Espley R."/>
            <person name="Ireland H."/>
            <person name="Wu R."/>
            <person name="Atkinson R."/>
            <person name="Karunairetnam S."/>
            <person name="Bulley S."/>
            <person name="Chunkath S."/>
            <person name="Hanley Z."/>
            <person name="Storey R."/>
            <person name="Thrimawithana A."/>
            <person name="Thomson S."/>
            <person name="David C."/>
            <person name="Testolin R."/>
        </authorList>
    </citation>
    <scope>NUCLEOTIDE SEQUENCE [LARGE SCALE GENOMIC DNA]</scope>
    <source>
        <strain evidence="16">cv. Red5</strain>
        <tissue evidence="15">Young leaf</tissue>
    </source>
</reference>
<evidence type="ECO:0000256" key="7">
    <source>
        <dbReference type="ARBA" id="ARBA00022777"/>
    </source>
</evidence>
<dbReference type="Proteomes" id="UP000241394">
    <property type="component" value="Chromosome LG27"/>
</dbReference>
<dbReference type="PROSITE" id="PS00108">
    <property type="entry name" value="PROTEIN_KINASE_ST"/>
    <property type="match status" value="1"/>
</dbReference>
<dbReference type="InterPro" id="IPR011009">
    <property type="entry name" value="Kinase-like_dom_sf"/>
</dbReference>
<comment type="catalytic activity">
    <reaction evidence="13">
        <text>L-seryl-[protein] + ATP = O-phospho-L-seryl-[protein] + ADP + H(+)</text>
        <dbReference type="Rhea" id="RHEA:17989"/>
        <dbReference type="Rhea" id="RHEA-COMP:9863"/>
        <dbReference type="Rhea" id="RHEA-COMP:11604"/>
        <dbReference type="ChEBI" id="CHEBI:15378"/>
        <dbReference type="ChEBI" id="CHEBI:29999"/>
        <dbReference type="ChEBI" id="CHEBI:30616"/>
        <dbReference type="ChEBI" id="CHEBI:83421"/>
        <dbReference type="ChEBI" id="CHEBI:456216"/>
        <dbReference type="EC" id="2.7.11.1"/>
    </reaction>
</comment>
<evidence type="ECO:0000256" key="6">
    <source>
        <dbReference type="ARBA" id="ARBA00022741"/>
    </source>
</evidence>
<dbReference type="InParanoid" id="A0A2R6PB98"/>
<comment type="caution">
    <text evidence="15">The sequence shown here is derived from an EMBL/GenBank/DDBJ whole genome shotgun (WGS) entry which is preliminary data.</text>
</comment>
<dbReference type="Gene3D" id="1.10.510.10">
    <property type="entry name" value="Transferase(Phosphotransferase) domain 1"/>
    <property type="match status" value="1"/>
</dbReference>
<evidence type="ECO:0000259" key="14">
    <source>
        <dbReference type="PROSITE" id="PS50011"/>
    </source>
</evidence>
<dbReference type="EMBL" id="NKQK01000027">
    <property type="protein sequence ID" value="PSR88245.1"/>
    <property type="molecule type" value="Genomic_DNA"/>
</dbReference>
<evidence type="ECO:0000313" key="16">
    <source>
        <dbReference type="Proteomes" id="UP000241394"/>
    </source>
</evidence>
<name>A0A2R6PB98_ACTCC</name>
<dbReference type="FunFam" id="1.10.510.10:FF:000678">
    <property type="entry name" value="Serine/threonine-protein kinase STN7, chloroplastic"/>
    <property type="match status" value="1"/>
</dbReference>
<keyword evidence="7 15" id="KW-0418">Kinase</keyword>
<evidence type="ECO:0000256" key="4">
    <source>
        <dbReference type="ARBA" id="ARBA00022640"/>
    </source>
</evidence>
<evidence type="ECO:0000256" key="8">
    <source>
        <dbReference type="ARBA" id="ARBA00022840"/>
    </source>
</evidence>
<dbReference type="PANTHER" id="PTHR46699:SF4">
    <property type="entry name" value="SERINE_THREONINE-PROTEIN KINASE STN7, CHLOROPLASTIC"/>
    <property type="match status" value="1"/>
</dbReference>
<dbReference type="PROSITE" id="PS50011">
    <property type="entry name" value="PROTEIN_KINASE_DOM"/>
    <property type="match status" value="1"/>
</dbReference>
<keyword evidence="6" id="KW-0547">Nucleotide-binding</keyword>
<accession>A0A2R6PB98</accession>
<feature type="domain" description="Protein kinase" evidence="14">
    <location>
        <begin position="1"/>
        <end position="216"/>
    </location>
</feature>
<evidence type="ECO:0000313" key="15">
    <source>
        <dbReference type="EMBL" id="PSR88245.1"/>
    </source>
</evidence>
<dbReference type="GO" id="GO:0004674">
    <property type="term" value="F:protein serine/threonine kinase activity"/>
    <property type="evidence" value="ECO:0007669"/>
    <property type="project" value="UniProtKB-KW"/>
</dbReference>
<dbReference type="InterPro" id="IPR000719">
    <property type="entry name" value="Prot_kinase_dom"/>
</dbReference>
<dbReference type="STRING" id="1590841.A0A2R6PB98"/>
<keyword evidence="4" id="KW-0934">Plastid</keyword>
<evidence type="ECO:0000256" key="1">
    <source>
        <dbReference type="ARBA" id="ARBA00012513"/>
    </source>
</evidence>
<keyword evidence="9" id="KW-0809">Transit peptide</keyword>
<dbReference type="OrthoDB" id="10252171at2759"/>
<comment type="catalytic activity">
    <reaction evidence="12">
        <text>L-threonyl-[protein] + ATP = O-phospho-L-threonyl-[protein] + ADP + H(+)</text>
        <dbReference type="Rhea" id="RHEA:46608"/>
        <dbReference type="Rhea" id="RHEA-COMP:11060"/>
        <dbReference type="Rhea" id="RHEA-COMP:11605"/>
        <dbReference type="ChEBI" id="CHEBI:15378"/>
        <dbReference type="ChEBI" id="CHEBI:30013"/>
        <dbReference type="ChEBI" id="CHEBI:30616"/>
        <dbReference type="ChEBI" id="CHEBI:61977"/>
        <dbReference type="ChEBI" id="CHEBI:456216"/>
        <dbReference type="EC" id="2.7.11.1"/>
    </reaction>
</comment>
<keyword evidence="10" id="KW-0793">Thylakoid</keyword>
<evidence type="ECO:0000256" key="12">
    <source>
        <dbReference type="ARBA" id="ARBA00047899"/>
    </source>
</evidence>
<evidence type="ECO:0000256" key="9">
    <source>
        <dbReference type="ARBA" id="ARBA00022946"/>
    </source>
</evidence>
<dbReference type="GO" id="GO:0005524">
    <property type="term" value="F:ATP binding"/>
    <property type="evidence" value="ECO:0007669"/>
    <property type="project" value="UniProtKB-KW"/>
</dbReference>
<comment type="subcellular location">
    <subcellularLocation>
        <location evidence="11">Plastid</location>
        <location evidence="11">Chloroplast thylakoid</location>
    </subcellularLocation>
</comment>
<keyword evidence="2" id="KW-0723">Serine/threonine-protein kinase</keyword>
<dbReference type="InterPro" id="IPR008271">
    <property type="entry name" value="Ser/Thr_kinase_AS"/>
</dbReference>
<evidence type="ECO:0000256" key="11">
    <source>
        <dbReference type="ARBA" id="ARBA00046272"/>
    </source>
</evidence>
<dbReference type="Gramene" id="PSR88245">
    <property type="protein sequence ID" value="PSR88245"/>
    <property type="gene ID" value="CEY00_Acc31274"/>
</dbReference>
<dbReference type="OMA" id="AANWVVQ"/>
<organism evidence="15 16">
    <name type="scientific">Actinidia chinensis var. chinensis</name>
    <name type="common">Chinese soft-hair kiwi</name>
    <dbReference type="NCBI Taxonomy" id="1590841"/>
    <lineage>
        <taxon>Eukaryota</taxon>
        <taxon>Viridiplantae</taxon>
        <taxon>Streptophyta</taxon>
        <taxon>Embryophyta</taxon>
        <taxon>Tracheophyta</taxon>
        <taxon>Spermatophyta</taxon>
        <taxon>Magnoliopsida</taxon>
        <taxon>eudicotyledons</taxon>
        <taxon>Gunneridae</taxon>
        <taxon>Pentapetalae</taxon>
        <taxon>asterids</taxon>
        <taxon>Ericales</taxon>
        <taxon>Actinidiaceae</taxon>
        <taxon>Actinidia</taxon>
    </lineage>
</organism>
<evidence type="ECO:0000256" key="3">
    <source>
        <dbReference type="ARBA" id="ARBA00022528"/>
    </source>
</evidence>
<gene>
    <name evidence="15" type="ORF">CEY00_Acc31274</name>
</gene>
<dbReference type="SUPFAM" id="SSF56112">
    <property type="entry name" value="Protein kinase-like (PK-like)"/>
    <property type="match status" value="1"/>
</dbReference>
<evidence type="ECO:0000256" key="5">
    <source>
        <dbReference type="ARBA" id="ARBA00022679"/>
    </source>
</evidence>
<dbReference type="AlphaFoldDB" id="A0A2R6PB98"/>
<dbReference type="SMART" id="SM00220">
    <property type="entry name" value="S_TKc"/>
    <property type="match status" value="1"/>
</dbReference>
<dbReference type="PANTHER" id="PTHR46699">
    <property type="entry name" value="SERINE/THREONINE-PROTEIN KINASE STN8, CHLOROPLASTIC-RELATED"/>
    <property type="match status" value="1"/>
</dbReference>
<evidence type="ECO:0000256" key="2">
    <source>
        <dbReference type="ARBA" id="ARBA00022527"/>
    </source>
</evidence>
<dbReference type="GO" id="GO:0042548">
    <property type="term" value="P:regulation of photosynthesis, light reaction"/>
    <property type="evidence" value="ECO:0007669"/>
    <property type="project" value="UniProtKB-ARBA"/>
</dbReference>
<dbReference type="GO" id="GO:0009534">
    <property type="term" value="C:chloroplast thylakoid"/>
    <property type="evidence" value="ECO:0007669"/>
    <property type="project" value="UniProtKB-SubCell"/>
</dbReference>